<evidence type="ECO:0000313" key="2">
    <source>
        <dbReference type="Proteomes" id="UP000030711"/>
    </source>
</evidence>
<proteinExistence type="predicted"/>
<organism evidence="1 2">
    <name type="scientific">Eucalyptus grandis</name>
    <name type="common">Flooded gum</name>
    <dbReference type="NCBI Taxonomy" id="71139"/>
    <lineage>
        <taxon>Eukaryota</taxon>
        <taxon>Viridiplantae</taxon>
        <taxon>Streptophyta</taxon>
        <taxon>Embryophyta</taxon>
        <taxon>Tracheophyta</taxon>
        <taxon>Spermatophyta</taxon>
        <taxon>Magnoliopsida</taxon>
        <taxon>eudicotyledons</taxon>
        <taxon>Gunneridae</taxon>
        <taxon>Pentapetalae</taxon>
        <taxon>rosids</taxon>
        <taxon>malvids</taxon>
        <taxon>Myrtales</taxon>
        <taxon>Myrtaceae</taxon>
        <taxon>Myrtoideae</taxon>
        <taxon>Eucalypteae</taxon>
        <taxon>Eucalyptus</taxon>
    </lineage>
</organism>
<accession>A0AAD9T7D9</accession>
<dbReference type="AlphaFoldDB" id="A0AAD9T7D9"/>
<sequence>MDPYLLWRLHFLGLYHYGVVFSPSPGERNRSISTLVFYKCPLVHLYNVFAFCWIVAGREGVHDASFRLVSWCCLVSLGASNKVYWIFEARVYYLLRDSACISTLKTILQLLFDHRCRCDVRHSLL</sequence>
<gene>
    <name evidence="1" type="ORF">EUGRSUZ_L03655</name>
</gene>
<name>A0AAD9T7D9_EUCGR</name>
<dbReference type="Proteomes" id="UP000030711">
    <property type="component" value="Unassembled WGS sequence"/>
</dbReference>
<protein>
    <submittedName>
        <fullName evidence="1">Uncharacterized protein</fullName>
    </submittedName>
</protein>
<comment type="caution">
    <text evidence="1">The sequence shown here is derived from an EMBL/GenBank/DDBJ whole genome shotgun (WGS) entry which is preliminary data.</text>
</comment>
<evidence type="ECO:0000313" key="1">
    <source>
        <dbReference type="EMBL" id="KAK2630954.1"/>
    </source>
</evidence>
<keyword evidence="2" id="KW-1185">Reference proteome</keyword>
<reference evidence="1 2" key="1">
    <citation type="journal article" date="2014" name="Nature">
        <title>The genome of Eucalyptus grandis.</title>
        <authorList>
            <person name="Myburg A.A."/>
            <person name="Grattapaglia D."/>
            <person name="Tuskan G.A."/>
            <person name="Hellsten U."/>
            <person name="Hayes R.D."/>
            <person name="Grimwood J."/>
            <person name="Jenkins J."/>
            <person name="Lindquist E."/>
            <person name="Tice H."/>
            <person name="Bauer D."/>
            <person name="Goodstein D.M."/>
            <person name="Dubchak I."/>
            <person name="Poliakov A."/>
            <person name="Mizrachi E."/>
            <person name="Kullan A.R."/>
            <person name="Hussey S.G."/>
            <person name="Pinard D."/>
            <person name="van der Merwe K."/>
            <person name="Singh P."/>
            <person name="van Jaarsveld I."/>
            <person name="Silva-Junior O.B."/>
            <person name="Togawa R.C."/>
            <person name="Pappas M.R."/>
            <person name="Faria D.A."/>
            <person name="Sansaloni C.P."/>
            <person name="Petroli C.D."/>
            <person name="Yang X."/>
            <person name="Ranjan P."/>
            <person name="Tschaplinski T.J."/>
            <person name="Ye C.Y."/>
            <person name="Li T."/>
            <person name="Sterck L."/>
            <person name="Vanneste K."/>
            <person name="Murat F."/>
            <person name="Soler M."/>
            <person name="Clemente H.S."/>
            <person name="Saidi N."/>
            <person name="Cassan-Wang H."/>
            <person name="Dunand C."/>
            <person name="Hefer C.A."/>
            <person name="Bornberg-Bauer E."/>
            <person name="Kersting A.R."/>
            <person name="Vining K."/>
            <person name="Amarasinghe V."/>
            <person name="Ranik M."/>
            <person name="Naithani S."/>
            <person name="Elser J."/>
            <person name="Boyd A.E."/>
            <person name="Liston A."/>
            <person name="Spatafora J.W."/>
            <person name="Dharmwardhana P."/>
            <person name="Raja R."/>
            <person name="Sullivan C."/>
            <person name="Romanel E."/>
            <person name="Alves-Ferreira M."/>
            <person name="Kulheim C."/>
            <person name="Foley W."/>
            <person name="Carocha V."/>
            <person name="Paiva J."/>
            <person name="Kudrna D."/>
            <person name="Brommonschenkel S.H."/>
            <person name="Pasquali G."/>
            <person name="Byrne M."/>
            <person name="Rigault P."/>
            <person name="Tibbits J."/>
            <person name="Spokevicius A."/>
            <person name="Jones R.C."/>
            <person name="Steane D.A."/>
            <person name="Vaillancourt R.E."/>
            <person name="Potts B.M."/>
            <person name="Joubert F."/>
            <person name="Barry K."/>
            <person name="Pappas G.J."/>
            <person name="Strauss S.H."/>
            <person name="Jaiswal P."/>
            <person name="Grima-Pettenati J."/>
            <person name="Salse J."/>
            <person name="Van de Peer Y."/>
            <person name="Rokhsar D.S."/>
            <person name="Schmutz J."/>
        </authorList>
    </citation>
    <scope>NUCLEOTIDE SEQUENCE [LARGE SCALE GENOMIC DNA]</scope>
    <source>
        <strain evidence="2">cv. BRASUZ1</strain>
        <tissue evidence="1">Leaf extractions</tissue>
    </source>
</reference>
<dbReference type="EMBL" id="MU852263">
    <property type="protein sequence ID" value="KAK2630954.1"/>
    <property type="molecule type" value="Genomic_DNA"/>
</dbReference>